<evidence type="ECO:0000313" key="2">
    <source>
        <dbReference type="Proteomes" id="UP000012488"/>
    </source>
</evidence>
<sequence length="80" mass="8778">MRLDLDLPGIWIVDPEDVALRIGVSAAALKRSVIEGNARVLIVPESWVDAGSARVTVHHYDGGWQGTFDQSGQLVTEHVW</sequence>
<gene>
    <name evidence="1" type="ORF">MMSR116_24945</name>
</gene>
<reference evidence="1 2" key="1">
    <citation type="journal article" date="2012" name="Genet. Mol. Biol.">
        <title>Analysis of 16S rRNA and mxaF genes revealing insights into Methylobacterium niche-specific plant association.</title>
        <authorList>
            <person name="Dourado M.N."/>
            <person name="Andreote F.D."/>
            <person name="Dini-Andreote F."/>
            <person name="Conti R."/>
            <person name="Araujo J.M."/>
            <person name="Araujo W.L."/>
        </authorList>
    </citation>
    <scope>NUCLEOTIDE SEQUENCE [LARGE SCALE GENOMIC DNA]</scope>
    <source>
        <strain evidence="1 2">SR1.6/6</strain>
    </source>
</reference>
<name>A0A6B9FQB5_9HYPH</name>
<dbReference type="RefSeq" id="WP_010685521.1">
    <property type="nucleotide sequence ID" value="NZ_CP043538.1"/>
</dbReference>
<dbReference type="KEGG" id="mmes:MMSR116_24945"/>
<accession>A0A6B9FQB5</accession>
<reference evidence="1 2" key="2">
    <citation type="journal article" date="2013" name="Genome Announc.">
        <title>Draft Genome Sequence of Methylobacterium mesophilicum Strain SR1.6/6, Isolated from Citrus sinensis.</title>
        <authorList>
            <person name="Marinho Almeida D."/>
            <person name="Dini-Andreote F."/>
            <person name="Camargo Neves A.A."/>
            <person name="Juca Ramos R.T."/>
            <person name="Andreote F.D."/>
            <person name="Carneiro A.R."/>
            <person name="Oliveira de Souza Lima A."/>
            <person name="Caracciolo Gomes de Sa P.H."/>
            <person name="Ribeiro Barbosa M.S."/>
            <person name="Araujo W.L."/>
            <person name="Silva A."/>
        </authorList>
    </citation>
    <scope>NUCLEOTIDE SEQUENCE [LARGE SCALE GENOMIC DNA]</scope>
    <source>
        <strain evidence="1 2">SR1.6/6</strain>
    </source>
</reference>
<organism evidence="1 2">
    <name type="scientific">Methylobacterium mesophilicum SR1.6/6</name>
    <dbReference type="NCBI Taxonomy" id="908290"/>
    <lineage>
        <taxon>Bacteria</taxon>
        <taxon>Pseudomonadati</taxon>
        <taxon>Pseudomonadota</taxon>
        <taxon>Alphaproteobacteria</taxon>
        <taxon>Hyphomicrobiales</taxon>
        <taxon>Methylobacteriaceae</taxon>
        <taxon>Methylobacterium</taxon>
    </lineage>
</organism>
<dbReference type="OrthoDB" id="7996580at2"/>
<dbReference type="EMBL" id="CP043538">
    <property type="protein sequence ID" value="QGY04791.1"/>
    <property type="molecule type" value="Genomic_DNA"/>
</dbReference>
<protein>
    <submittedName>
        <fullName evidence="1">Uncharacterized protein</fullName>
    </submittedName>
</protein>
<proteinExistence type="predicted"/>
<dbReference type="AlphaFoldDB" id="A0A6B9FQB5"/>
<dbReference type="Proteomes" id="UP000012488">
    <property type="component" value="Chromosome"/>
</dbReference>
<evidence type="ECO:0000313" key="1">
    <source>
        <dbReference type="EMBL" id="QGY04791.1"/>
    </source>
</evidence>